<evidence type="ECO:0000256" key="3">
    <source>
        <dbReference type="ARBA" id="ARBA00022723"/>
    </source>
</evidence>
<dbReference type="GO" id="GO:0000287">
    <property type="term" value="F:magnesium ion binding"/>
    <property type="evidence" value="ECO:0007669"/>
    <property type="project" value="UniProtKB-UniRule"/>
</dbReference>
<comment type="similarity">
    <text evidence="8">Belongs to the P-Pant transferase superfamily. AcpS family.</text>
</comment>
<dbReference type="GO" id="GO:0005737">
    <property type="term" value="C:cytoplasm"/>
    <property type="evidence" value="ECO:0007669"/>
    <property type="project" value="UniProtKB-SubCell"/>
</dbReference>
<reference evidence="10" key="2">
    <citation type="submission" date="2020-09" db="EMBL/GenBank/DDBJ databases">
        <authorList>
            <person name="Sun Q."/>
            <person name="Kim S."/>
        </authorList>
    </citation>
    <scope>NUCLEOTIDE SEQUENCE</scope>
    <source>
        <strain evidence="10">KCTC 32182</strain>
    </source>
</reference>
<keyword evidence="5 8" id="KW-0460">Magnesium</keyword>
<feature type="binding site" evidence="8">
    <location>
        <position position="8"/>
    </location>
    <ligand>
        <name>Mg(2+)</name>
        <dbReference type="ChEBI" id="CHEBI:18420"/>
    </ligand>
</feature>
<comment type="subcellular location">
    <subcellularLocation>
        <location evidence="8">Cytoplasm</location>
    </subcellularLocation>
</comment>
<keyword evidence="2 8" id="KW-0808">Transferase</keyword>
<dbReference type="EMBL" id="BMYX01000002">
    <property type="protein sequence ID" value="GGY06330.1"/>
    <property type="molecule type" value="Genomic_DNA"/>
</dbReference>
<organism evidence="10 11">
    <name type="scientific">Paludibacterium paludis</name>
    <dbReference type="NCBI Taxonomy" id="1225769"/>
    <lineage>
        <taxon>Bacteria</taxon>
        <taxon>Pseudomonadati</taxon>
        <taxon>Pseudomonadota</taxon>
        <taxon>Betaproteobacteria</taxon>
        <taxon>Neisseriales</taxon>
        <taxon>Chromobacteriaceae</taxon>
        <taxon>Paludibacterium</taxon>
    </lineage>
</organism>
<evidence type="ECO:0000313" key="10">
    <source>
        <dbReference type="EMBL" id="GGY06330.1"/>
    </source>
</evidence>
<evidence type="ECO:0000259" key="9">
    <source>
        <dbReference type="Pfam" id="PF01648"/>
    </source>
</evidence>
<reference evidence="10" key="1">
    <citation type="journal article" date="2014" name="Int. J. Syst. Evol. Microbiol.">
        <title>Complete genome sequence of Corynebacterium casei LMG S-19264T (=DSM 44701T), isolated from a smear-ripened cheese.</title>
        <authorList>
            <consortium name="US DOE Joint Genome Institute (JGI-PGF)"/>
            <person name="Walter F."/>
            <person name="Albersmeier A."/>
            <person name="Kalinowski J."/>
            <person name="Ruckert C."/>
        </authorList>
    </citation>
    <scope>NUCLEOTIDE SEQUENCE</scope>
    <source>
        <strain evidence="10">KCTC 32182</strain>
    </source>
</reference>
<keyword evidence="7 8" id="KW-0275">Fatty acid biosynthesis</keyword>
<keyword evidence="6 8" id="KW-0443">Lipid metabolism</keyword>
<dbReference type="SUPFAM" id="SSF56214">
    <property type="entry name" value="4'-phosphopantetheinyl transferase"/>
    <property type="match status" value="1"/>
</dbReference>
<dbReference type="GO" id="GO:0006633">
    <property type="term" value="P:fatty acid biosynthetic process"/>
    <property type="evidence" value="ECO:0007669"/>
    <property type="project" value="UniProtKB-UniRule"/>
</dbReference>
<dbReference type="NCBIfam" id="TIGR00556">
    <property type="entry name" value="pantethn_trn"/>
    <property type="match status" value="1"/>
</dbReference>
<keyword evidence="3 8" id="KW-0479">Metal-binding</keyword>
<dbReference type="Gene3D" id="3.90.470.20">
    <property type="entry name" value="4'-phosphopantetheinyl transferase domain"/>
    <property type="match status" value="1"/>
</dbReference>
<comment type="caution">
    <text evidence="10">The sequence shown here is derived from an EMBL/GenBank/DDBJ whole genome shotgun (WGS) entry which is preliminary data.</text>
</comment>
<comment type="cofactor">
    <cofactor evidence="8">
        <name>Mg(2+)</name>
        <dbReference type="ChEBI" id="CHEBI:18420"/>
    </cofactor>
</comment>
<protein>
    <recommendedName>
        <fullName evidence="8">Holo-[acyl-carrier-protein] synthase</fullName>
        <shortName evidence="8">Holo-ACP synthase</shortName>
        <ecNumber evidence="8">2.7.8.7</ecNumber>
    </recommendedName>
    <alternativeName>
        <fullName evidence="8">4'-phosphopantetheinyl transferase AcpS</fullName>
    </alternativeName>
</protein>
<keyword evidence="1 8" id="KW-0444">Lipid biosynthesis</keyword>
<gene>
    <name evidence="8 10" type="primary">acpS</name>
    <name evidence="10" type="ORF">GCM10011289_06000</name>
</gene>
<comment type="function">
    <text evidence="8">Transfers the 4'-phosphopantetheine moiety from coenzyme A to a Ser of acyl-carrier-protein.</text>
</comment>
<dbReference type="NCBIfam" id="TIGR00516">
    <property type="entry name" value="acpS"/>
    <property type="match status" value="1"/>
</dbReference>
<evidence type="ECO:0000256" key="7">
    <source>
        <dbReference type="ARBA" id="ARBA00023160"/>
    </source>
</evidence>
<evidence type="ECO:0000256" key="2">
    <source>
        <dbReference type="ARBA" id="ARBA00022679"/>
    </source>
</evidence>
<dbReference type="RefSeq" id="WP_189531054.1">
    <property type="nucleotide sequence ID" value="NZ_BMYX01000002.1"/>
</dbReference>
<dbReference type="Pfam" id="PF01648">
    <property type="entry name" value="ACPS"/>
    <property type="match status" value="1"/>
</dbReference>
<feature type="domain" description="4'-phosphopantetheinyl transferase" evidence="9">
    <location>
        <begin position="4"/>
        <end position="105"/>
    </location>
</feature>
<dbReference type="EC" id="2.7.8.7" evidence="8"/>
<dbReference type="InterPro" id="IPR037143">
    <property type="entry name" value="4-PPantetheinyl_Trfase_dom_sf"/>
</dbReference>
<name>A0A918U891_9NEIS</name>
<evidence type="ECO:0000256" key="4">
    <source>
        <dbReference type="ARBA" id="ARBA00022832"/>
    </source>
</evidence>
<dbReference type="AlphaFoldDB" id="A0A918U891"/>
<evidence type="ECO:0000256" key="1">
    <source>
        <dbReference type="ARBA" id="ARBA00022516"/>
    </source>
</evidence>
<dbReference type="Proteomes" id="UP000645257">
    <property type="component" value="Unassembled WGS sequence"/>
</dbReference>
<dbReference type="InterPro" id="IPR004568">
    <property type="entry name" value="Ppantetheine-prot_Trfase_dom"/>
</dbReference>
<dbReference type="GO" id="GO:0008897">
    <property type="term" value="F:holo-[acyl-carrier-protein] synthase activity"/>
    <property type="evidence" value="ECO:0007669"/>
    <property type="project" value="UniProtKB-UniRule"/>
</dbReference>
<dbReference type="HAMAP" id="MF_00101">
    <property type="entry name" value="AcpS"/>
    <property type="match status" value="1"/>
</dbReference>
<evidence type="ECO:0000313" key="11">
    <source>
        <dbReference type="Proteomes" id="UP000645257"/>
    </source>
</evidence>
<evidence type="ECO:0000256" key="8">
    <source>
        <dbReference type="HAMAP-Rule" id="MF_00101"/>
    </source>
</evidence>
<keyword evidence="8" id="KW-0963">Cytoplasm</keyword>
<accession>A0A918U891</accession>
<keyword evidence="4 8" id="KW-0276">Fatty acid metabolism</keyword>
<proteinExistence type="inferred from homology"/>
<evidence type="ECO:0000256" key="6">
    <source>
        <dbReference type="ARBA" id="ARBA00023098"/>
    </source>
</evidence>
<dbReference type="InterPro" id="IPR002582">
    <property type="entry name" value="ACPS"/>
</dbReference>
<sequence length="128" mass="14013">MILGIGNDLVEIARMNALVTRWGEKAGRRLLAPVEEADFRAAADPARFLAKRFAVKEAFAKAMGTGLRDPVLCTRIGVVHDTMGKPQLWLSAEVARFAAERGVLRHHVSISDERLYALAFVVLEGSPS</sequence>
<keyword evidence="11" id="KW-1185">Reference proteome</keyword>
<comment type="catalytic activity">
    <reaction evidence="8">
        <text>apo-[ACP] + CoA = holo-[ACP] + adenosine 3',5'-bisphosphate + H(+)</text>
        <dbReference type="Rhea" id="RHEA:12068"/>
        <dbReference type="Rhea" id="RHEA-COMP:9685"/>
        <dbReference type="Rhea" id="RHEA-COMP:9690"/>
        <dbReference type="ChEBI" id="CHEBI:15378"/>
        <dbReference type="ChEBI" id="CHEBI:29999"/>
        <dbReference type="ChEBI" id="CHEBI:57287"/>
        <dbReference type="ChEBI" id="CHEBI:58343"/>
        <dbReference type="ChEBI" id="CHEBI:64479"/>
        <dbReference type="EC" id="2.7.8.7"/>
    </reaction>
</comment>
<dbReference type="InterPro" id="IPR008278">
    <property type="entry name" value="4-PPantetheinyl_Trfase_dom"/>
</dbReference>
<feature type="binding site" evidence="8">
    <location>
        <position position="57"/>
    </location>
    <ligand>
        <name>Mg(2+)</name>
        <dbReference type="ChEBI" id="CHEBI:18420"/>
    </ligand>
</feature>
<evidence type="ECO:0000256" key="5">
    <source>
        <dbReference type="ARBA" id="ARBA00022842"/>
    </source>
</evidence>